<organism evidence="1">
    <name type="scientific">Hexamita inflata</name>
    <dbReference type="NCBI Taxonomy" id="28002"/>
    <lineage>
        <taxon>Eukaryota</taxon>
        <taxon>Metamonada</taxon>
        <taxon>Diplomonadida</taxon>
        <taxon>Hexamitidae</taxon>
        <taxon>Hexamitinae</taxon>
        <taxon>Hexamita</taxon>
    </lineage>
</organism>
<protein>
    <submittedName>
        <fullName evidence="2">Hypothetical_protein</fullName>
    </submittedName>
</protein>
<proteinExistence type="predicted"/>
<reference evidence="2 3" key="2">
    <citation type="submission" date="2024-07" db="EMBL/GenBank/DDBJ databases">
        <authorList>
            <person name="Akdeniz Z."/>
        </authorList>
    </citation>
    <scope>NUCLEOTIDE SEQUENCE [LARGE SCALE GENOMIC DNA]</scope>
</reference>
<dbReference type="EMBL" id="CATOUU010000288">
    <property type="protein sequence ID" value="CAI9923614.1"/>
    <property type="molecule type" value="Genomic_DNA"/>
</dbReference>
<dbReference type="Proteomes" id="UP001642409">
    <property type="component" value="Unassembled WGS sequence"/>
</dbReference>
<dbReference type="EMBL" id="CAXDID020000465">
    <property type="protein sequence ID" value="CAL6094310.1"/>
    <property type="molecule type" value="Genomic_DNA"/>
</dbReference>
<sequence>MQGRIIRSSPCPVKEYYQQFARRSQAVKELKVTAVINIQPVQNTTVINIQPPIPNIPETNSSALASKTDSQKVRTLPKDSSEVEIQRTRTDILVQNQTQRPAELQTYDRAVRSPFQESLFTQSQIYQSHRLRSDRVLVISMLISINTLHAAFRSSITIYAWVGKDSTPFHL</sequence>
<gene>
    <name evidence="1" type="ORF">HINF_LOCUS11259</name>
    <name evidence="2" type="ORF">HINF_LOCUS67408</name>
</gene>
<comment type="caution">
    <text evidence="1">The sequence shown here is derived from an EMBL/GenBank/DDBJ whole genome shotgun (WGS) entry which is preliminary data.</text>
</comment>
<dbReference type="AlphaFoldDB" id="A0AA86NQK8"/>
<evidence type="ECO:0000313" key="3">
    <source>
        <dbReference type="Proteomes" id="UP001642409"/>
    </source>
</evidence>
<evidence type="ECO:0000313" key="2">
    <source>
        <dbReference type="EMBL" id="CAL6094310.1"/>
    </source>
</evidence>
<accession>A0AA86NQK8</accession>
<reference evidence="1" key="1">
    <citation type="submission" date="2023-06" db="EMBL/GenBank/DDBJ databases">
        <authorList>
            <person name="Kurt Z."/>
        </authorList>
    </citation>
    <scope>NUCLEOTIDE SEQUENCE</scope>
</reference>
<name>A0AA86NQK8_9EUKA</name>
<evidence type="ECO:0000313" key="1">
    <source>
        <dbReference type="EMBL" id="CAI9923614.1"/>
    </source>
</evidence>
<keyword evidence="3" id="KW-1185">Reference proteome</keyword>